<feature type="domain" description="Peptidase S11 D-alanyl-D-alanine carboxypeptidase A N-terminal" evidence="10">
    <location>
        <begin position="53"/>
        <end position="277"/>
    </location>
</feature>
<evidence type="ECO:0000313" key="11">
    <source>
        <dbReference type="EMBL" id="KAB1177397.1"/>
    </source>
</evidence>
<evidence type="ECO:0000256" key="9">
    <source>
        <dbReference type="RuleBase" id="RU004016"/>
    </source>
</evidence>
<evidence type="ECO:0000313" key="12">
    <source>
        <dbReference type="Proteomes" id="UP000480943"/>
    </source>
</evidence>
<evidence type="ECO:0000256" key="6">
    <source>
        <dbReference type="ARBA" id="ARBA00023316"/>
    </source>
</evidence>
<evidence type="ECO:0000256" key="4">
    <source>
        <dbReference type="ARBA" id="ARBA00022960"/>
    </source>
</evidence>
<dbReference type="GO" id="GO:0009002">
    <property type="term" value="F:serine-type D-Ala-D-Ala carboxypeptidase activity"/>
    <property type="evidence" value="ECO:0007669"/>
    <property type="project" value="InterPro"/>
</dbReference>
<reference evidence="11 12" key="1">
    <citation type="submission" date="2019-09" db="EMBL/GenBank/DDBJ databases">
        <title>Photobacterium damselae subsp. damselae CDC-2227-81, a human clinical isolate.</title>
        <authorList>
            <person name="Osorio C.R."/>
        </authorList>
    </citation>
    <scope>NUCLEOTIDE SEQUENCE [LARGE SCALE GENOMIC DNA]</scope>
    <source>
        <strain evidence="11 12">CDC-2227-81</strain>
    </source>
</reference>
<comment type="similarity">
    <text evidence="1 9">Belongs to the peptidase S11 family.</text>
</comment>
<evidence type="ECO:0000256" key="7">
    <source>
        <dbReference type="PIRSR" id="PIRSR618044-1"/>
    </source>
</evidence>
<evidence type="ECO:0000256" key="8">
    <source>
        <dbReference type="PIRSR" id="PIRSR618044-2"/>
    </source>
</evidence>
<proteinExistence type="inferred from homology"/>
<feature type="active site" description="Proton acceptor" evidence="7">
    <location>
        <position position="86"/>
    </location>
</feature>
<feature type="active site" evidence="7">
    <location>
        <position position="140"/>
    </location>
</feature>
<accession>A0AAD3WTK9</accession>
<dbReference type="GO" id="GO:0071555">
    <property type="term" value="P:cell wall organization"/>
    <property type="evidence" value="ECO:0007669"/>
    <property type="project" value="UniProtKB-KW"/>
</dbReference>
<comment type="caution">
    <text evidence="11">The sequence shown here is derived from an EMBL/GenBank/DDBJ whole genome shotgun (WGS) entry which is preliminary data.</text>
</comment>
<dbReference type="Gene3D" id="3.40.710.10">
    <property type="entry name" value="DD-peptidase/beta-lactamase superfamily"/>
    <property type="match status" value="1"/>
</dbReference>
<evidence type="ECO:0000259" key="10">
    <source>
        <dbReference type="Pfam" id="PF00768"/>
    </source>
</evidence>
<keyword evidence="5" id="KW-0573">Peptidoglycan synthesis</keyword>
<organism evidence="11 12">
    <name type="scientific">Photobacterium damselae subsp. damselae</name>
    <name type="common">Listonella damsela</name>
    <dbReference type="NCBI Taxonomy" id="85581"/>
    <lineage>
        <taxon>Bacteria</taxon>
        <taxon>Pseudomonadati</taxon>
        <taxon>Pseudomonadota</taxon>
        <taxon>Gammaproteobacteria</taxon>
        <taxon>Vibrionales</taxon>
        <taxon>Vibrionaceae</taxon>
        <taxon>Photobacterium</taxon>
    </lineage>
</organism>
<name>A0AAD3WTK9_PHODD</name>
<evidence type="ECO:0000256" key="3">
    <source>
        <dbReference type="ARBA" id="ARBA00022801"/>
    </source>
</evidence>
<dbReference type="PANTHER" id="PTHR21581">
    <property type="entry name" value="D-ALANYL-D-ALANINE CARBOXYPEPTIDASE"/>
    <property type="match status" value="1"/>
</dbReference>
<dbReference type="PANTHER" id="PTHR21581:SF26">
    <property type="entry name" value="D-ALANYL-D-ALANINE ENDOPEPTIDASE"/>
    <property type="match status" value="1"/>
</dbReference>
<dbReference type="GO" id="GO:0008360">
    <property type="term" value="P:regulation of cell shape"/>
    <property type="evidence" value="ECO:0007669"/>
    <property type="project" value="UniProtKB-KW"/>
</dbReference>
<dbReference type="InterPro" id="IPR012338">
    <property type="entry name" value="Beta-lactam/transpept-like"/>
</dbReference>
<evidence type="ECO:0000256" key="1">
    <source>
        <dbReference type="ARBA" id="ARBA00007164"/>
    </source>
</evidence>
<dbReference type="InterPro" id="IPR001967">
    <property type="entry name" value="Peptidase_S11_N"/>
</dbReference>
<dbReference type="NCBIfam" id="NF008668">
    <property type="entry name" value="PRK11669.1"/>
    <property type="match status" value="1"/>
</dbReference>
<dbReference type="Proteomes" id="UP000480943">
    <property type="component" value="Unassembled WGS sequence"/>
</dbReference>
<dbReference type="AlphaFoldDB" id="A0AAD3WTK9"/>
<dbReference type="EMBL" id="VZUQ01000082">
    <property type="protein sequence ID" value="KAB1177397.1"/>
    <property type="molecule type" value="Genomic_DNA"/>
</dbReference>
<keyword evidence="4" id="KW-0133">Cell shape</keyword>
<gene>
    <name evidence="11" type="ORF">F6450_16920</name>
</gene>
<keyword evidence="2" id="KW-0732">Signal</keyword>
<dbReference type="Pfam" id="PF00768">
    <property type="entry name" value="Peptidase_S11"/>
    <property type="match status" value="1"/>
</dbReference>
<dbReference type="GO" id="GO:0009252">
    <property type="term" value="P:peptidoglycan biosynthetic process"/>
    <property type="evidence" value="ECO:0007669"/>
    <property type="project" value="UniProtKB-KW"/>
</dbReference>
<keyword evidence="3 11" id="KW-0378">Hydrolase</keyword>
<feature type="active site" description="Acyl-ester intermediate" evidence="7">
    <location>
        <position position="83"/>
    </location>
</feature>
<dbReference type="InterPro" id="IPR018044">
    <property type="entry name" value="Peptidase_S11"/>
</dbReference>
<evidence type="ECO:0000256" key="5">
    <source>
        <dbReference type="ARBA" id="ARBA00022984"/>
    </source>
</evidence>
<sequence>MHAHKFVLYFIFNYLYQGAVVRRAIALAVALVSFSFSATASINTSKLKADNLHTASVSTYVMDLSAGRTLYKKNSNLVMPIASITKLMTAMVTLDAKLPLNEKITFNKADKERMYNNYTRVRLGSTLSRGETIHIALMSSENLAAAALAGHYPGGSKAFVKAMNAKAKALGMTHTRFVDSSGLDPRNVSTASDVSKLVRAAYKYPQIRKYSTTPVHTAYFGKPNYKLGYTNTNALARGKKWTVNLTKTGHLKVAGHCLAMVTTIQGRKYLMVMLDTQGKLTPVGDAGRIKKWLETGHSGDISASAKAYQTQKYKQLTHKA</sequence>
<protein>
    <submittedName>
        <fullName evidence="11">D-alanyl-D-alanine endopeptidase</fullName>
        <ecNumber evidence="11">3.4.21.-</ecNumber>
    </submittedName>
</protein>
<dbReference type="GO" id="GO:0006508">
    <property type="term" value="P:proteolysis"/>
    <property type="evidence" value="ECO:0007669"/>
    <property type="project" value="InterPro"/>
</dbReference>
<dbReference type="EC" id="3.4.21.-" evidence="11"/>
<keyword evidence="6" id="KW-0961">Cell wall biogenesis/degradation</keyword>
<evidence type="ECO:0000256" key="2">
    <source>
        <dbReference type="ARBA" id="ARBA00022729"/>
    </source>
</evidence>
<dbReference type="PRINTS" id="PR00725">
    <property type="entry name" value="DADACBPTASE1"/>
</dbReference>
<feature type="binding site" evidence="8">
    <location>
        <position position="247"/>
    </location>
    <ligand>
        <name>substrate</name>
    </ligand>
</feature>
<dbReference type="SUPFAM" id="SSF56601">
    <property type="entry name" value="beta-lactamase/transpeptidase-like"/>
    <property type="match status" value="1"/>
</dbReference>